<evidence type="ECO:0000313" key="12">
    <source>
        <dbReference type="Proteomes" id="UP001229346"/>
    </source>
</evidence>
<dbReference type="InterPro" id="IPR046953">
    <property type="entry name" value="Spore_GerAC-like_C"/>
</dbReference>
<comment type="subcellular location">
    <subcellularLocation>
        <location evidence="1">Membrane</location>
        <topology evidence="1">Lipid-anchor</topology>
    </subcellularLocation>
</comment>
<keyword evidence="7" id="KW-0449">Lipoprotein</keyword>
<feature type="transmembrane region" description="Helical" evidence="8">
    <location>
        <begin position="20"/>
        <end position="38"/>
    </location>
</feature>
<keyword evidence="3" id="KW-0309">Germination</keyword>
<dbReference type="Gene3D" id="6.20.190.10">
    <property type="entry name" value="Nutrient germinant receptor protein C, domain 1"/>
    <property type="match status" value="1"/>
</dbReference>
<dbReference type="InterPro" id="IPR038501">
    <property type="entry name" value="Spore_GerAC_C_sf"/>
</dbReference>
<evidence type="ECO:0000256" key="2">
    <source>
        <dbReference type="ARBA" id="ARBA00007886"/>
    </source>
</evidence>
<comment type="similarity">
    <text evidence="2">Belongs to the GerABKC lipoprotein family.</text>
</comment>
<dbReference type="NCBIfam" id="TIGR02887">
    <property type="entry name" value="spore_ger_x_C"/>
    <property type="match status" value="1"/>
</dbReference>
<evidence type="ECO:0000256" key="4">
    <source>
        <dbReference type="ARBA" id="ARBA00022729"/>
    </source>
</evidence>
<dbReference type="Pfam" id="PF05504">
    <property type="entry name" value="Spore_GerAC"/>
    <property type="match status" value="1"/>
</dbReference>
<evidence type="ECO:0000256" key="1">
    <source>
        <dbReference type="ARBA" id="ARBA00004635"/>
    </source>
</evidence>
<organism evidence="11 12">
    <name type="scientific">Paenibacillus harenae</name>
    <dbReference type="NCBI Taxonomy" id="306543"/>
    <lineage>
        <taxon>Bacteria</taxon>
        <taxon>Bacillati</taxon>
        <taxon>Bacillota</taxon>
        <taxon>Bacilli</taxon>
        <taxon>Bacillales</taxon>
        <taxon>Paenibacillaceae</taxon>
        <taxon>Paenibacillus</taxon>
    </lineage>
</organism>
<dbReference type="Proteomes" id="UP001229346">
    <property type="component" value="Unassembled WGS sequence"/>
</dbReference>
<keyword evidence="12" id="KW-1185">Reference proteome</keyword>
<protein>
    <submittedName>
        <fullName evidence="11">Spore germination protein KC</fullName>
    </submittedName>
</protein>
<gene>
    <name evidence="11" type="ORF">J2T15_003037</name>
</gene>
<evidence type="ECO:0000256" key="3">
    <source>
        <dbReference type="ARBA" id="ARBA00022544"/>
    </source>
</evidence>
<evidence type="ECO:0000256" key="8">
    <source>
        <dbReference type="SAM" id="Phobius"/>
    </source>
</evidence>
<dbReference type="RefSeq" id="WP_307204803.1">
    <property type="nucleotide sequence ID" value="NZ_JAUSSU010000005.1"/>
</dbReference>
<name>A0ABT9U1U9_PAEHA</name>
<keyword evidence="5 8" id="KW-0472">Membrane</keyword>
<keyword evidence="8" id="KW-0812">Transmembrane</keyword>
<proteinExistence type="inferred from homology"/>
<evidence type="ECO:0000256" key="7">
    <source>
        <dbReference type="ARBA" id="ARBA00023288"/>
    </source>
</evidence>
<keyword evidence="6" id="KW-0564">Palmitate</keyword>
<sequence length="418" mass="45801">MIANRIRAWVQRAGVGGGGGFARLICVICMLLLLSGCWDLRYLDKLGVVYAVGIDPDPSGKQELQLTVQVVLPQNVASESKGSGGGPTVTTFTETGDTVFEAIRKMSTKTSRRLFFSHTQMLIISEAMARRGVYPLVDLIERNPDIRTDMQIALTRGTSARKLLQTTTQMESIPVNQLREMIEVNEEAYANNYATYVKDITRLAGKGGEQGVIPSLRIEGDKSAGNKADNITSIPAEAVPSLASMGVLKDGKLVGFLTSKQSRGLAWLKDKVKNTVVKVACPESEGYLTVEVQNAKRLYKVKQSGDGKPIIEVELLLTGGIQEIMCPGVKVMEESVLEQIGELASQTVKSEAEEAIRVLQKDIRSDALGWGKEIYMHKPSIWKRVEAEWDTEFSSVQSNIRCKTKISSSGIRSESIVE</sequence>
<dbReference type="EMBL" id="JAUSSU010000005">
    <property type="protein sequence ID" value="MDQ0113596.1"/>
    <property type="molecule type" value="Genomic_DNA"/>
</dbReference>
<keyword evidence="8" id="KW-1133">Transmembrane helix</keyword>
<dbReference type="PANTHER" id="PTHR35789:SF1">
    <property type="entry name" value="SPORE GERMINATION PROTEIN B3"/>
    <property type="match status" value="1"/>
</dbReference>
<dbReference type="InterPro" id="IPR057336">
    <property type="entry name" value="GerAC_N"/>
</dbReference>
<accession>A0ABT9U1U9</accession>
<evidence type="ECO:0000256" key="5">
    <source>
        <dbReference type="ARBA" id="ARBA00023136"/>
    </source>
</evidence>
<keyword evidence="4" id="KW-0732">Signal</keyword>
<dbReference type="Pfam" id="PF25198">
    <property type="entry name" value="Spore_GerAC_N"/>
    <property type="match status" value="1"/>
</dbReference>
<dbReference type="Gene3D" id="3.30.300.210">
    <property type="entry name" value="Nutrient germinant receptor protein C, domain 3"/>
    <property type="match status" value="1"/>
</dbReference>
<evidence type="ECO:0000259" key="9">
    <source>
        <dbReference type="Pfam" id="PF05504"/>
    </source>
</evidence>
<evidence type="ECO:0000259" key="10">
    <source>
        <dbReference type="Pfam" id="PF25198"/>
    </source>
</evidence>
<feature type="domain" description="Spore germination protein N-terminal" evidence="10">
    <location>
        <begin position="41"/>
        <end position="217"/>
    </location>
</feature>
<reference evidence="11 12" key="1">
    <citation type="submission" date="2023-07" db="EMBL/GenBank/DDBJ databases">
        <title>Sorghum-associated microbial communities from plants grown in Nebraska, USA.</title>
        <authorList>
            <person name="Schachtman D."/>
        </authorList>
    </citation>
    <scope>NUCLEOTIDE SEQUENCE [LARGE SCALE GENOMIC DNA]</scope>
    <source>
        <strain evidence="11 12">CC482</strain>
    </source>
</reference>
<evidence type="ECO:0000256" key="6">
    <source>
        <dbReference type="ARBA" id="ARBA00023139"/>
    </source>
</evidence>
<evidence type="ECO:0000313" key="11">
    <source>
        <dbReference type="EMBL" id="MDQ0113596.1"/>
    </source>
</evidence>
<feature type="domain" description="Spore germination GerAC-like C-terminal" evidence="9">
    <location>
        <begin position="245"/>
        <end position="410"/>
    </location>
</feature>
<dbReference type="InterPro" id="IPR008844">
    <property type="entry name" value="Spore_GerAC-like"/>
</dbReference>
<dbReference type="PANTHER" id="PTHR35789">
    <property type="entry name" value="SPORE GERMINATION PROTEIN B3"/>
    <property type="match status" value="1"/>
</dbReference>
<comment type="caution">
    <text evidence="11">The sequence shown here is derived from an EMBL/GenBank/DDBJ whole genome shotgun (WGS) entry which is preliminary data.</text>
</comment>